<dbReference type="EMBL" id="JACHOR010000007">
    <property type="protein sequence ID" value="MBB5747702.1"/>
    <property type="molecule type" value="Genomic_DNA"/>
</dbReference>
<dbReference type="Gene3D" id="3.30.750.24">
    <property type="entry name" value="STAS domain"/>
    <property type="match status" value="1"/>
</dbReference>
<dbReference type="InterPro" id="IPR036513">
    <property type="entry name" value="STAS_dom_sf"/>
</dbReference>
<accession>A0A7W9FFQ7</accession>
<dbReference type="InterPro" id="IPR002645">
    <property type="entry name" value="STAS_dom"/>
</dbReference>
<dbReference type="PROSITE" id="PS50801">
    <property type="entry name" value="STAS"/>
    <property type="match status" value="1"/>
</dbReference>
<gene>
    <name evidence="2" type="ORF">GGR13_003335</name>
</gene>
<protein>
    <submittedName>
        <fullName evidence="2">Chemotaxis protein CheX</fullName>
    </submittedName>
</protein>
<dbReference type="Pfam" id="PF13466">
    <property type="entry name" value="STAS_2"/>
    <property type="match status" value="1"/>
</dbReference>
<dbReference type="InterPro" id="IPR058548">
    <property type="entry name" value="MlaB-like_STAS"/>
</dbReference>
<evidence type="ECO:0000313" key="2">
    <source>
        <dbReference type="EMBL" id="MBB5747702.1"/>
    </source>
</evidence>
<dbReference type="AlphaFoldDB" id="A0A7W9FFQ7"/>
<evidence type="ECO:0000313" key="3">
    <source>
        <dbReference type="Proteomes" id="UP000545037"/>
    </source>
</evidence>
<name>A0A7W9FFQ7_9CAUL</name>
<feature type="domain" description="STAS" evidence="1">
    <location>
        <begin position="1"/>
        <end position="92"/>
    </location>
</feature>
<proteinExistence type="predicted"/>
<keyword evidence="3" id="KW-1185">Reference proteome</keyword>
<reference evidence="2 3" key="1">
    <citation type="submission" date="2020-08" db="EMBL/GenBank/DDBJ databases">
        <title>Genomic Encyclopedia of Type Strains, Phase IV (KMG-IV): sequencing the most valuable type-strain genomes for metagenomic binning, comparative biology and taxonomic classification.</title>
        <authorList>
            <person name="Goeker M."/>
        </authorList>
    </citation>
    <scope>NUCLEOTIDE SEQUENCE [LARGE SCALE GENOMIC DNA]</scope>
    <source>
        <strain evidence="2 3">DSM 4737</strain>
    </source>
</reference>
<organism evidence="2 3">
    <name type="scientific">Brevundimonas variabilis</name>
    <dbReference type="NCBI Taxonomy" id="74312"/>
    <lineage>
        <taxon>Bacteria</taxon>
        <taxon>Pseudomonadati</taxon>
        <taxon>Pseudomonadota</taxon>
        <taxon>Alphaproteobacteria</taxon>
        <taxon>Caulobacterales</taxon>
        <taxon>Caulobacteraceae</taxon>
        <taxon>Brevundimonas</taxon>
    </lineage>
</organism>
<sequence>MSVELRLGSVLDIHAAEPLRVQLLALRGQSVVVDGSGVERLGGLCLQVLMSAQKTWASDGHSLVIEGVSRDFADQWNAFGAAGLAHPQGEAA</sequence>
<evidence type="ECO:0000259" key="1">
    <source>
        <dbReference type="PROSITE" id="PS50801"/>
    </source>
</evidence>
<dbReference type="SUPFAM" id="SSF52091">
    <property type="entry name" value="SpoIIaa-like"/>
    <property type="match status" value="1"/>
</dbReference>
<comment type="caution">
    <text evidence="2">The sequence shown here is derived from an EMBL/GenBank/DDBJ whole genome shotgun (WGS) entry which is preliminary data.</text>
</comment>
<dbReference type="Proteomes" id="UP000545037">
    <property type="component" value="Unassembled WGS sequence"/>
</dbReference>